<dbReference type="OrthoDB" id="9807434at2"/>
<keyword evidence="3 8" id="KW-0547">Nucleotide-binding</keyword>
<evidence type="ECO:0000256" key="6">
    <source>
        <dbReference type="ARBA" id="ARBA00047615"/>
    </source>
</evidence>
<dbReference type="GO" id="GO:0005737">
    <property type="term" value="C:cytoplasm"/>
    <property type="evidence" value="ECO:0007669"/>
    <property type="project" value="UniProtKB-SubCell"/>
</dbReference>
<feature type="domain" description="Cytidylate kinase" evidence="9">
    <location>
        <begin position="5"/>
        <end position="218"/>
    </location>
</feature>
<dbReference type="RefSeq" id="WP_073281703.1">
    <property type="nucleotide sequence ID" value="NZ_FRCP01000005.1"/>
</dbReference>
<dbReference type="EC" id="2.7.4.25" evidence="8"/>
<keyword evidence="11" id="KW-1185">Reference proteome</keyword>
<comment type="catalytic activity">
    <reaction evidence="6 8">
        <text>dCMP + ATP = dCDP + ADP</text>
        <dbReference type="Rhea" id="RHEA:25094"/>
        <dbReference type="ChEBI" id="CHEBI:30616"/>
        <dbReference type="ChEBI" id="CHEBI:57566"/>
        <dbReference type="ChEBI" id="CHEBI:58593"/>
        <dbReference type="ChEBI" id="CHEBI:456216"/>
        <dbReference type="EC" id="2.7.4.25"/>
    </reaction>
</comment>
<dbReference type="Pfam" id="PF02224">
    <property type="entry name" value="Cytidylate_kin"/>
    <property type="match status" value="1"/>
</dbReference>
<evidence type="ECO:0000256" key="5">
    <source>
        <dbReference type="ARBA" id="ARBA00022840"/>
    </source>
</evidence>
<evidence type="ECO:0000313" key="10">
    <source>
        <dbReference type="EMBL" id="SHL93969.1"/>
    </source>
</evidence>
<comment type="catalytic activity">
    <reaction evidence="7 8">
        <text>CMP + ATP = CDP + ADP</text>
        <dbReference type="Rhea" id="RHEA:11600"/>
        <dbReference type="ChEBI" id="CHEBI:30616"/>
        <dbReference type="ChEBI" id="CHEBI:58069"/>
        <dbReference type="ChEBI" id="CHEBI:60377"/>
        <dbReference type="ChEBI" id="CHEBI:456216"/>
        <dbReference type="EC" id="2.7.4.25"/>
    </reaction>
</comment>
<dbReference type="InterPro" id="IPR003136">
    <property type="entry name" value="Cytidylate_kin"/>
</dbReference>
<dbReference type="InterPro" id="IPR027417">
    <property type="entry name" value="P-loop_NTPase"/>
</dbReference>
<dbReference type="AlphaFoldDB" id="A0A1M7ER48"/>
<evidence type="ECO:0000256" key="8">
    <source>
        <dbReference type="HAMAP-Rule" id="MF_00238"/>
    </source>
</evidence>
<evidence type="ECO:0000313" key="11">
    <source>
        <dbReference type="Proteomes" id="UP000184038"/>
    </source>
</evidence>
<dbReference type="EMBL" id="FRCP01000005">
    <property type="protein sequence ID" value="SHL93969.1"/>
    <property type="molecule type" value="Genomic_DNA"/>
</dbReference>
<evidence type="ECO:0000256" key="3">
    <source>
        <dbReference type="ARBA" id="ARBA00022741"/>
    </source>
</evidence>
<sequence>MVYSIAIDGPAGAGKSTIAKKIAKELGFIYVDTGAMYRAVALYLMRNQIAADESAKISQACNEVNVSIEYVDGEQQVILNGENVNGFIRTEEVGMMTSASSKNKDVRMKMVELQRQLASKTSVVMDGRDIGTYVLPNADVKVYLTASSGERARRRYVELTAKGVGCDIAEIETDIIARDHQDMTREFAPLCQAEDATLVDSSDMTIDEVVDEIIKIFNQKSNA</sequence>
<dbReference type="GO" id="GO:0036430">
    <property type="term" value="F:CMP kinase activity"/>
    <property type="evidence" value="ECO:0007669"/>
    <property type="project" value="RHEA"/>
</dbReference>
<protein>
    <recommendedName>
        <fullName evidence="8">Cytidylate kinase</fullName>
        <shortName evidence="8">CK</shortName>
        <ecNumber evidence="8">2.7.4.25</ecNumber>
    </recommendedName>
    <alternativeName>
        <fullName evidence="8">Cytidine monophosphate kinase</fullName>
        <shortName evidence="8">CMP kinase</shortName>
    </alternativeName>
</protein>
<evidence type="ECO:0000256" key="7">
    <source>
        <dbReference type="ARBA" id="ARBA00048478"/>
    </source>
</evidence>
<proteinExistence type="inferred from homology"/>
<comment type="similarity">
    <text evidence="1 8">Belongs to the cytidylate kinase family. Type 1 subfamily.</text>
</comment>
<name>A0A1M7ER48_9FIRM</name>
<organism evidence="10 11">
    <name type="scientific">Anaerosporobacter mobilis DSM 15930</name>
    <dbReference type="NCBI Taxonomy" id="1120996"/>
    <lineage>
        <taxon>Bacteria</taxon>
        <taxon>Bacillati</taxon>
        <taxon>Bacillota</taxon>
        <taxon>Clostridia</taxon>
        <taxon>Lachnospirales</taxon>
        <taxon>Lachnospiraceae</taxon>
        <taxon>Anaerosporobacter</taxon>
    </lineage>
</organism>
<keyword evidence="8" id="KW-0963">Cytoplasm</keyword>
<feature type="binding site" evidence="8">
    <location>
        <begin position="9"/>
        <end position="17"/>
    </location>
    <ligand>
        <name>ATP</name>
        <dbReference type="ChEBI" id="CHEBI:30616"/>
    </ligand>
</feature>
<comment type="subcellular location">
    <subcellularLocation>
        <location evidence="8">Cytoplasm</location>
    </subcellularLocation>
</comment>
<evidence type="ECO:0000256" key="4">
    <source>
        <dbReference type="ARBA" id="ARBA00022777"/>
    </source>
</evidence>
<accession>A0A1M7ER48</accession>
<dbReference type="CDD" id="cd02020">
    <property type="entry name" value="CMPK"/>
    <property type="match status" value="1"/>
</dbReference>
<reference evidence="10 11" key="1">
    <citation type="submission" date="2016-11" db="EMBL/GenBank/DDBJ databases">
        <authorList>
            <person name="Jaros S."/>
            <person name="Januszkiewicz K."/>
            <person name="Wedrychowicz H."/>
        </authorList>
    </citation>
    <scope>NUCLEOTIDE SEQUENCE [LARGE SCALE GENOMIC DNA]</scope>
    <source>
        <strain evidence="10 11">DSM 15930</strain>
    </source>
</reference>
<evidence type="ECO:0000256" key="2">
    <source>
        <dbReference type="ARBA" id="ARBA00022679"/>
    </source>
</evidence>
<dbReference type="HAMAP" id="MF_00238">
    <property type="entry name" value="Cytidyl_kinase_type1"/>
    <property type="match status" value="1"/>
</dbReference>
<dbReference type="NCBIfam" id="TIGR00017">
    <property type="entry name" value="cmk"/>
    <property type="match status" value="1"/>
</dbReference>
<evidence type="ECO:0000259" key="9">
    <source>
        <dbReference type="Pfam" id="PF02224"/>
    </source>
</evidence>
<dbReference type="GO" id="GO:0006220">
    <property type="term" value="P:pyrimidine nucleotide metabolic process"/>
    <property type="evidence" value="ECO:0007669"/>
    <property type="project" value="UniProtKB-UniRule"/>
</dbReference>
<dbReference type="SUPFAM" id="SSF52540">
    <property type="entry name" value="P-loop containing nucleoside triphosphate hydrolases"/>
    <property type="match status" value="1"/>
</dbReference>
<keyword evidence="4 8" id="KW-0418">Kinase</keyword>
<dbReference type="STRING" id="1120996.SAMN02746066_00126"/>
<gene>
    <name evidence="8" type="primary">cmk</name>
    <name evidence="10" type="ORF">SAMN02746066_00126</name>
</gene>
<keyword evidence="5 8" id="KW-0067">ATP-binding</keyword>
<dbReference type="InterPro" id="IPR011994">
    <property type="entry name" value="Cytidylate_kinase_dom"/>
</dbReference>
<keyword evidence="2 8" id="KW-0808">Transferase</keyword>
<dbReference type="Gene3D" id="3.40.50.300">
    <property type="entry name" value="P-loop containing nucleotide triphosphate hydrolases"/>
    <property type="match status" value="1"/>
</dbReference>
<dbReference type="Proteomes" id="UP000184038">
    <property type="component" value="Unassembled WGS sequence"/>
</dbReference>
<dbReference type="GO" id="GO:0036431">
    <property type="term" value="F:dCMP kinase activity"/>
    <property type="evidence" value="ECO:0007669"/>
    <property type="project" value="InterPro"/>
</dbReference>
<evidence type="ECO:0000256" key="1">
    <source>
        <dbReference type="ARBA" id="ARBA00009427"/>
    </source>
</evidence>
<dbReference type="GO" id="GO:0005524">
    <property type="term" value="F:ATP binding"/>
    <property type="evidence" value="ECO:0007669"/>
    <property type="project" value="UniProtKB-UniRule"/>
</dbReference>